<protein>
    <submittedName>
        <fullName evidence="3">Type IV pilus assembly protein PilX</fullName>
    </submittedName>
</protein>
<keyword evidence="4" id="KW-1185">Reference proteome</keyword>
<comment type="caution">
    <text evidence="3">The sequence shown here is derived from an EMBL/GenBank/DDBJ whole genome shotgun (WGS) entry which is preliminary data.</text>
</comment>
<dbReference type="Pfam" id="PF14341">
    <property type="entry name" value="PilX_N"/>
    <property type="match status" value="1"/>
</dbReference>
<proteinExistence type="predicted"/>
<dbReference type="AlphaFoldDB" id="A0A7W5BFQ2"/>
<dbReference type="InterPro" id="IPR025746">
    <property type="entry name" value="PilX_N_dom"/>
</dbReference>
<feature type="domain" description="Type 4 fimbrial biogenesis protein PilX N-terminal" evidence="2">
    <location>
        <begin position="8"/>
        <end position="53"/>
    </location>
</feature>
<accession>A0A7W5BFQ2</accession>
<gene>
    <name evidence="3" type="ORF">FHS03_005408</name>
</gene>
<dbReference type="EMBL" id="JACHXD010000027">
    <property type="protein sequence ID" value="MBB3122311.1"/>
    <property type="molecule type" value="Genomic_DNA"/>
</dbReference>
<name>A0A7W5BFQ2_9BURK</name>
<dbReference type="Proteomes" id="UP000541535">
    <property type="component" value="Unassembled WGS sequence"/>
</dbReference>
<evidence type="ECO:0000313" key="3">
    <source>
        <dbReference type="EMBL" id="MBB3122311.1"/>
    </source>
</evidence>
<evidence type="ECO:0000259" key="1">
    <source>
        <dbReference type="Pfam" id="PF13681"/>
    </source>
</evidence>
<dbReference type="InterPro" id="IPR025205">
    <property type="entry name" value="PilX/PilW_C"/>
</dbReference>
<sequence>MRRKREGGATLLVVLLMLAGILLLGASGAQMALQDEMAARAERDRLVAFQAAEDALMDAEKDIGGAPGVPPERGAHFSGDGSAFTADCGGMASAAGLCCGVEGEAPVWQRVDLAAAGVAFGRFTGAAMETGRGTLPFARPRYVIERQPYSLPGEDAATPLHHYYRVTAIGFGPRPSAEVVLQVTLADKAVPAGRLSWREISNWRELHEAAKRK</sequence>
<dbReference type="Pfam" id="PF13681">
    <property type="entry name" value="PilX"/>
    <property type="match status" value="1"/>
</dbReference>
<feature type="domain" description="PilX/PilW C-terminal" evidence="1">
    <location>
        <begin position="99"/>
        <end position="185"/>
    </location>
</feature>
<evidence type="ECO:0000313" key="4">
    <source>
        <dbReference type="Proteomes" id="UP000541535"/>
    </source>
</evidence>
<dbReference type="RefSeq" id="WP_183443975.1">
    <property type="nucleotide sequence ID" value="NZ_JACHXD010000027.1"/>
</dbReference>
<evidence type="ECO:0000259" key="2">
    <source>
        <dbReference type="Pfam" id="PF14341"/>
    </source>
</evidence>
<reference evidence="3 4" key="1">
    <citation type="submission" date="2020-08" db="EMBL/GenBank/DDBJ databases">
        <title>Genomic Encyclopedia of Type Strains, Phase III (KMG-III): the genomes of soil and plant-associated and newly described type strains.</title>
        <authorList>
            <person name="Whitman W."/>
        </authorList>
    </citation>
    <scope>NUCLEOTIDE SEQUENCE [LARGE SCALE GENOMIC DNA]</scope>
    <source>
        <strain evidence="3 4">CECT 8897</strain>
    </source>
</reference>
<organism evidence="3 4">
    <name type="scientific">Pseudoduganella violacea</name>
    <dbReference type="NCBI Taxonomy" id="1715466"/>
    <lineage>
        <taxon>Bacteria</taxon>
        <taxon>Pseudomonadati</taxon>
        <taxon>Pseudomonadota</taxon>
        <taxon>Betaproteobacteria</taxon>
        <taxon>Burkholderiales</taxon>
        <taxon>Oxalobacteraceae</taxon>
        <taxon>Telluria group</taxon>
        <taxon>Pseudoduganella</taxon>
    </lineage>
</organism>